<gene>
    <name evidence="2" type="ORF">A2477_04595</name>
</gene>
<keyword evidence="1" id="KW-1133">Transmembrane helix</keyword>
<keyword evidence="1" id="KW-0472">Membrane</keyword>
<reference evidence="2 3" key="1">
    <citation type="journal article" date="2016" name="Nat. Commun.">
        <title>Thousands of microbial genomes shed light on interconnected biogeochemical processes in an aquifer system.</title>
        <authorList>
            <person name="Anantharaman K."/>
            <person name="Brown C.T."/>
            <person name="Hug L.A."/>
            <person name="Sharon I."/>
            <person name="Castelle C.J."/>
            <person name="Probst A.J."/>
            <person name="Thomas B.C."/>
            <person name="Singh A."/>
            <person name="Wilkins M.J."/>
            <person name="Karaoz U."/>
            <person name="Brodie E.L."/>
            <person name="Williams K.H."/>
            <person name="Hubbard S.S."/>
            <person name="Banfield J.F."/>
        </authorList>
    </citation>
    <scope>NUCLEOTIDE SEQUENCE [LARGE SCALE GENOMIC DNA]</scope>
</reference>
<feature type="transmembrane region" description="Helical" evidence="1">
    <location>
        <begin position="421"/>
        <end position="446"/>
    </location>
</feature>
<feature type="transmembrane region" description="Helical" evidence="1">
    <location>
        <begin position="491"/>
        <end position="508"/>
    </location>
</feature>
<evidence type="ECO:0000313" key="2">
    <source>
        <dbReference type="EMBL" id="OGF39809.1"/>
    </source>
</evidence>
<name>A0A1F5TLT4_9BACT</name>
<dbReference type="AlphaFoldDB" id="A0A1F5TLT4"/>
<comment type="caution">
    <text evidence="2">The sequence shown here is derived from an EMBL/GenBank/DDBJ whole genome shotgun (WGS) entry which is preliminary data.</text>
</comment>
<dbReference type="EMBL" id="MFGL01000035">
    <property type="protein sequence ID" value="OGF39809.1"/>
    <property type="molecule type" value="Genomic_DNA"/>
</dbReference>
<sequence>MPSPLLKTKQGAAPVELTETTKDLFRVIYQSQHAAESAKDDDNSPKIKVNEIISKMSFFYEKIRNAVDYKDEHLLRKNAIERILRRLHLMGHNEAEEVAKMLLIELIRAAYLQNNSVPEEKIREVAAIIERFAKLRHLLLAAGKKSRKETDDIKRWILNLSATDIEEHLGDHRIDQVIGQHMFDIINTNIIDDGKDADFTRDKKIQIYLNIFSKLFKYDDAMLEFLLFRYVNPSWAKASDEDVAIVSQHYHELREMTRQQLAHPFRKQVGRLASRYTIYFSMLRDAVTENPEGAYDKLKNSPVQFKKLIEKVCERRYKESRGRLRRGAVRSIIYLLLTKSILVFILEVPVIFFLGEELRYLSLAINVLFPPTLLFLIALFTGVPGRENTAKIQAGVEEIVFNQSLNDKTVKLRYPTARTAAANIIFGFLYAVTFLISFGLVIWGLVYLQFTIVSILIFLLFLSFVSFFGIRLSRFARAYSVIENRENVFSFFANFFYVPIVGTGKWLTETFSQINVFIFILDFIIESPFKIFVEIFEKWSVYVKERKDEVVD</sequence>
<proteinExistence type="predicted"/>
<protein>
    <submittedName>
        <fullName evidence="2">Uncharacterized protein</fullName>
    </submittedName>
</protein>
<dbReference type="Proteomes" id="UP000177939">
    <property type="component" value="Unassembled WGS sequence"/>
</dbReference>
<feature type="transmembrane region" description="Helical" evidence="1">
    <location>
        <begin position="452"/>
        <end position="470"/>
    </location>
</feature>
<accession>A0A1F5TLT4</accession>
<evidence type="ECO:0000256" key="1">
    <source>
        <dbReference type="SAM" id="Phobius"/>
    </source>
</evidence>
<evidence type="ECO:0000313" key="3">
    <source>
        <dbReference type="Proteomes" id="UP000177939"/>
    </source>
</evidence>
<feature type="transmembrane region" description="Helical" evidence="1">
    <location>
        <begin position="514"/>
        <end position="536"/>
    </location>
</feature>
<feature type="transmembrane region" description="Helical" evidence="1">
    <location>
        <begin position="332"/>
        <end position="354"/>
    </location>
</feature>
<feature type="transmembrane region" description="Helical" evidence="1">
    <location>
        <begin position="360"/>
        <end position="383"/>
    </location>
</feature>
<organism evidence="2 3">
    <name type="scientific">Candidatus Falkowbacteria bacterium RIFOXYC2_FULL_47_12</name>
    <dbReference type="NCBI Taxonomy" id="1798004"/>
    <lineage>
        <taxon>Bacteria</taxon>
        <taxon>Candidatus Falkowiibacteriota</taxon>
    </lineage>
</organism>
<keyword evidence="1" id="KW-0812">Transmembrane</keyword>